<evidence type="ECO:0000256" key="1">
    <source>
        <dbReference type="SAM" id="MobiDB-lite"/>
    </source>
</evidence>
<dbReference type="OrthoDB" id="9779457at2"/>
<sequence length="1087" mass="120334">MSEKNTESPKARYWRSLNEMRESPDFRQYIEREFPVAASEYPEGLSRRRWIQLMGASLALGGVIGCRYPEESIAPFVIRPEGRVPGEPYSRATNFELAGRVYNLLVSCVDGRPVKIEGNPEHPLSRGGTDVYSQASILGLYDPDRLDSVMQLRDGKMRPAEWDDFAAYLKTLMPTIKARQGRSFAVLVESTSSPSVARMLAELKDTLPEATICRFDSVRGDVMRQATEAAVGRQAQPLLDLSIADTILTIEADILGQDRGMIHNGRDFVANREPMASEMSRLYTVEAGFTNTGATADSRLALRPSDARRFLVALEKAIDSGNTKVESAEGDPTYDQLDAQQRAERFLKVAAADLVQSGNKAVVVVGEHLGADAVAAGIRINNKLGSLNSVMRFPEPVDASLDTVEVAELVKRISGGQIDSLLVLGNNPAFTAPSDIDLAGAISRVRETIYWGLYDDETAALCNWQLPAAHQLESWGDAISDDGHYGVCQPQILPLLSGRTALEVLAMVLEKPETSPEAIVRSTADAIAGSSLSNRQWRTLLHDGFSKDIKVDIADVQFTGSTDPLPDGELQATVEIEQDDIEIVFVPADGVYDGRFANNGWLQEMPQALTKLTWDNAALMSPRTARALKVKHGVMVSLRRGDTRLEVPVYEMPGMAHGCTVIAYGYGRTRAGAIGGFEDMDIDSVGTDVRSLRTSDSMLVAYQMGSRPRSDEYLLATTQDHWAIDELGKEETQERSYKLIREGTLALLEKTPEFTEAKAPHVPSLEHTKLWDKEPMEALQQDVALDFVPQWGMSVDLSKCIGCNACVIACQSENNVPIVGKEQVANSREMHWMRIDRYFQGDEDNADAVREPLMCMHCETAPCEQVCPVAATVHTNEGINAMAYNRCIGTRYCANNCPFKVRRFNYFNFNSELGVGYGIDAFPGSIESANRKLQQLVLNPEVTVRGRGVMEKCTYCIQRVEAAKIEARKEGRTIQDGDVKTACQTACPTRAIEFGNIADPNSKVSQAREDVRTYGMLPQLRLKPRTTYMSRIRNTHPMLMTSKQVEDLQELHKKLHHGHHDEEHGEHDDHDDHDHDDSHAEPAGDAH</sequence>
<dbReference type="InterPro" id="IPR006311">
    <property type="entry name" value="TAT_signal"/>
</dbReference>
<dbReference type="KEGG" id="rul:UC8_27380"/>
<feature type="compositionally biased region" description="Basic and acidic residues" evidence="1">
    <location>
        <begin position="1059"/>
        <end position="1087"/>
    </location>
</feature>
<dbReference type="SUPFAM" id="SSF54862">
    <property type="entry name" value="4Fe-4S ferredoxins"/>
    <property type="match status" value="1"/>
</dbReference>
<reference evidence="3 4" key="1">
    <citation type="submission" date="2019-08" db="EMBL/GenBank/DDBJ databases">
        <title>Deep-cultivation of Planctomycetes and their phenomic and genomic characterization uncovers novel biology.</title>
        <authorList>
            <person name="Wiegand S."/>
            <person name="Jogler M."/>
            <person name="Boedeker C."/>
            <person name="Pinto D."/>
            <person name="Vollmers J."/>
            <person name="Rivas-Marin E."/>
            <person name="Kohn T."/>
            <person name="Peeters S.H."/>
            <person name="Heuer A."/>
            <person name="Rast P."/>
            <person name="Oberbeckmann S."/>
            <person name="Bunk B."/>
            <person name="Jeske O."/>
            <person name="Meyerdierks A."/>
            <person name="Storesund J.E."/>
            <person name="Kallscheuer N."/>
            <person name="Luecker S."/>
            <person name="Lage O.M."/>
            <person name="Pohl T."/>
            <person name="Merkel B.J."/>
            <person name="Hornburger P."/>
            <person name="Mueller R.-W."/>
            <person name="Bruemmer F."/>
            <person name="Labrenz M."/>
            <person name="Spormann A.M."/>
            <person name="Op den Camp H."/>
            <person name="Overmann J."/>
            <person name="Amann R."/>
            <person name="Jetten M.S.M."/>
            <person name="Mascher T."/>
            <person name="Medema M.H."/>
            <person name="Devos D.P."/>
            <person name="Kaster A.-K."/>
            <person name="Ovreas L."/>
            <person name="Rohde M."/>
            <person name="Galperin M.Y."/>
            <person name="Jogler C."/>
        </authorList>
    </citation>
    <scope>NUCLEOTIDE SEQUENCE [LARGE SCALE GENOMIC DNA]</scope>
    <source>
        <strain evidence="3 4">UC8</strain>
    </source>
</reference>
<evidence type="ECO:0000259" key="2">
    <source>
        <dbReference type="PROSITE" id="PS51379"/>
    </source>
</evidence>
<dbReference type="PROSITE" id="PS51318">
    <property type="entry name" value="TAT"/>
    <property type="match status" value="1"/>
</dbReference>
<protein>
    <submittedName>
        <fullName evidence="3">Tetrathionate reductase subunit B</fullName>
    </submittedName>
</protein>
<dbReference type="AlphaFoldDB" id="A0A5B9R355"/>
<dbReference type="PROSITE" id="PS51379">
    <property type="entry name" value="4FE4S_FER_2"/>
    <property type="match status" value="2"/>
</dbReference>
<gene>
    <name evidence="3" type="primary">ttrB</name>
    <name evidence="3" type="ORF">UC8_27380</name>
</gene>
<dbReference type="RefSeq" id="WP_084426298.1">
    <property type="nucleotide sequence ID" value="NZ_CP042914.1"/>
</dbReference>
<keyword evidence="4" id="KW-1185">Reference proteome</keyword>
<name>A0A5B9R355_9BACT</name>
<dbReference type="SUPFAM" id="SSF53706">
    <property type="entry name" value="Formate dehydrogenase/DMSO reductase, domains 1-3"/>
    <property type="match status" value="1"/>
</dbReference>
<dbReference type="Gene3D" id="3.40.50.740">
    <property type="match status" value="1"/>
</dbReference>
<dbReference type="PANTHER" id="PTHR42783:SF3">
    <property type="entry name" value="GLUTAMATE SYNTHASE [NADPH] SMALL CHAIN-RELATED"/>
    <property type="match status" value="1"/>
</dbReference>
<evidence type="ECO:0000313" key="3">
    <source>
        <dbReference type="EMBL" id="QEG40721.1"/>
    </source>
</evidence>
<organism evidence="3 4">
    <name type="scientific">Roseimaritima ulvae</name>
    <dbReference type="NCBI Taxonomy" id="980254"/>
    <lineage>
        <taxon>Bacteria</taxon>
        <taxon>Pseudomonadati</taxon>
        <taxon>Planctomycetota</taxon>
        <taxon>Planctomycetia</taxon>
        <taxon>Pirellulales</taxon>
        <taxon>Pirellulaceae</taxon>
        <taxon>Roseimaritima</taxon>
    </lineage>
</organism>
<dbReference type="CDD" id="cd10551">
    <property type="entry name" value="PsrB"/>
    <property type="match status" value="1"/>
</dbReference>
<dbReference type="NCBIfam" id="TIGR04519">
    <property type="entry name" value="MoCo_extend_TAT"/>
    <property type="match status" value="1"/>
</dbReference>
<dbReference type="Proteomes" id="UP000325286">
    <property type="component" value="Chromosome"/>
</dbReference>
<accession>A0A5B9R355</accession>
<dbReference type="PANTHER" id="PTHR42783">
    <property type="entry name" value="GLUTAMATE SYNTHASE [NADPH] SMALL CHAIN"/>
    <property type="match status" value="1"/>
</dbReference>
<dbReference type="Gene3D" id="3.30.70.20">
    <property type="match status" value="2"/>
</dbReference>
<dbReference type="InterPro" id="IPR017896">
    <property type="entry name" value="4Fe4S_Fe-S-bd"/>
</dbReference>
<dbReference type="Gene3D" id="3.30.200.210">
    <property type="match status" value="1"/>
</dbReference>
<feature type="region of interest" description="Disordered" evidence="1">
    <location>
        <begin position="1055"/>
        <end position="1087"/>
    </location>
</feature>
<dbReference type="SUPFAM" id="SSF50692">
    <property type="entry name" value="ADC-like"/>
    <property type="match status" value="1"/>
</dbReference>
<dbReference type="Gene3D" id="2.40.40.20">
    <property type="match status" value="1"/>
</dbReference>
<dbReference type="Pfam" id="PF12838">
    <property type="entry name" value="Fer4_7"/>
    <property type="match status" value="1"/>
</dbReference>
<feature type="domain" description="4Fe-4S ferredoxin-type" evidence="2">
    <location>
        <begin position="846"/>
        <end position="877"/>
    </location>
</feature>
<proteinExistence type="predicted"/>
<feature type="domain" description="4Fe-4S ferredoxin-type" evidence="2">
    <location>
        <begin position="791"/>
        <end position="821"/>
    </location>
</feature>
<evidence type="ECO:0000313" key="4">
    <source>
        <dbReference type="Proteomes" id="UP000325286"/>
    </source>
</evidence>
<dbReference type="CDD" id="cd02784">
    <property type="entry name" value="MopB_CT_PHLH"/>
    <property type="match status" value="1"/>
</dbReference>
<dbReference type="EMBL" id="CP042914">
    <property type="protein sequence ID" value="QEG40721.1"/>
    <property type="molecule type" value="Genomic_DNA"/>
</dbReference>
<dbReference type="InterPro" id="IPR030948">
    <property type="entry name" value="TAT_var_transloc_signal_dom"/>
</dbReference>
<dbReference type="InterPro" id="IPR009010">
    <property type="entry name" value="Asp_de-COase-like_dom_sf"/>
</dbReference>